<accession>A0ABM8QZU6</accession>
<dbReference type="InterPro" id="IPR001830">
    <property type="entry name" value="Glyco_trans_20"/>
</dbReference>
<dbReference type="EMBL" id="CAJNBJ010000002">
    <property type="protein sequence ID" value="CAE6724937.1"/>
    <property type="molecule type" value="Genomic_DNA"/>
</dbReference>
<dbReference type="CDD" id="cd03788">
    <property type="entry name" value="GT20_TPS"/>
    <property type="match status" value="1"/>
</dbReference>
<reference evidence="2 3" key="1">
    <citation type="submission" date="2021-02" db="EMBL/GenBank/DDBJ databases">
        <authorList>
            <person name="Han P."/>
        </authorList>
    </citation>
    <scope>NUCLEOTIDE SEQUENCE [LARGE SCALE GENOMIC DNA]</scope>
    <source>
        <strain evidence="2">Candidatus Nitrospira sp. ZN2</strain>
    </source>
</reference>
<name>A0ABM8QZU6_9BACT</name>
<gene>
    <name evidence="2" type="ORF">NSPZN2_100052</name>
</gene>
<comment type="caution">
    <text evidence="2">The sequence shown here is derived from an EMBL/GenBank/DDBJ whole genome shotgun (WGS) entry which is preliminary data.</text>
</comment>
<dbReference type="PANTHER" id="PTHR10788:SF106">
    <property type="entry name" value="BCDNA.GH08860"/>
    <property type="match status" value="1"/>
</dbReference>
<sequence length="508" mass="58248">MNTSHAPLEAAQRESDLSLARLIIVSNREPYEHRLVKNHLIWERTSGGLVSALDPMMRRLGGTWIAWGSGKADRDVVDQDMTVEVPPDAPTYRLRRVWLESGEIKGGYQGYANQVLWPLCHLTLDRVDYRKLYWHAYQAMNARFAEVVLGELQMKPGFVWVHDFHLALLPGMVKASLPKQPVAMFWHIPWPGPDAFRILPERREVLESLLTCDLLMFQTQSFLHCFVECAKEFLGADLHADDGHLEYKGHATRVVSRPISIGFQTWSERAQSPQVTRSMDVLRNLHVFQPEVRIGLGVDRLDYTKGLLKRLWAIDAFFQQFPQYRGRFTFIQIAVPTRGDVEAYRRYRELIRETVNDINMRYSSISNPGSSHASRWRPVEFREGRIGLDTLAAYYRMADLALVSSVYDGMNLVAKEYVASQVDEKGVLLVSHMAGAAEEMTDALVINPYDPEGVAESIRQALEMPLQERRERMHRMRSYLAAHDIRAWADECLRDAGILPPHDSPSFE</sequence>
<keyword evidence="3" id="KW-1185">Reference proteome</keyword>
<protein>
    <submittedName>
        <fullName evidence="2">Alpha,alpha-trehalose-phosphate synthase (UDP-forming)</fullName>
        <ecNumber evidence="2">2.4.1.15</ecNumber>
    </submittedName>
</protein>
<keyword evidence="2" id="KW-0328">Glycosyltransferase</keyword>
<organism evidence="2 3">
    <name type="scientific">Nitrospira defluvii</name>
    <dbReference type="NCBI Taxonomy" id="330214"/>
    <lineage>
        <taxon>Bacteria</taxon>
        <taxon>Pseudomonadati</taxon>
        <taxon>Nitrospirota</taxon>
        <taxon>Nitrospiria</taxon>
        <taxon>Nitrospirales</taxon>
        <taxon>Nitrospiraceae</taxon>
        <taxon>Nitrospira</taxon>
    </lineage>
</organism>
<dbReference type="Pfam" id="PF00982">
    <property type="entry name" value="Glyco_transf_20"/>
    <property type="match status" value="1"/>
</dbReference>
<dbReference type="PANTHER" id="PTHR10788">
    <property type="entry name" value="TREHALOSE-6-PHOSPHATE SYNTHASE"/>
    <property type="match status" value="1"/>
</dbReference>
<evidence type="ECO:0000256" key="1">
    <source>
        <dbReference type="ARBA" id="ARBA00008799"/>
    </source>
</evidence>
<evidence type="ECO:0000313" key="3">
    <source>
        <dbReference type="Proteomes" id="UP000675880"/>
    </source>
</evidence>
<dbReference type="Gene3D" id="3.40.50.2000">
    <property type="entry name" value="Glycogen Phosphorylase B"/>
    <property type="match status" value="2"/>
</dbReference>
<dbReference type="EC" id="2.4.1.15" evidence="2"/>
<dbReference type="Proteomes" id="UP000675880">
    <property type="component" value="Unassembled WGS sequence"/>
</dbReference>
<proteinExistence type="inferred from homology"/>
<evidence type="ECO:0000313" key="2">
    <source>
        <dbReference type="EMBL" id="CAE6724937.1"/>
    </source>
</evidence>
<dbReference type="GO" id="GO:0003825">
    <property type="term" value="F:alpha,alpha-trehalose-phosphate synthase (UDP-forming) activity"/>
    <property type="evidence" value="ECO:0007669"/>
    <property type="project" value="UniProtKB-EC"/>
</dbReference>
<dbReference type="SUPFAM" id="SSF53756">
    <property type="entry name" value="UDP-Glycosyltransferase/glycogen phosphorylase"/>
    <property type="match status" value="1"/>
</dbReference>
<keyword evidence="2" id="KW-0808">Transferase</keyword>
<comment type="similarity">
    <text evidence="1">Belongs to the glycosyltransferase 20 family.</text>
</comment>
<dbReference type="RefSeq" id="WP_213041438.1">
    <property type="nucleotide sequence ID" value="NZ_CAJNBJ010000002.1"/>
</dbReference>